<proteinExistence type="predicted"/>
<dbReference type="Proteomes" id="UP000077342">
    <property type="component" value="Unassembled WGS sequence"/>
</dbReference>
<sequence length="72" mass="7847">MPFPVDSATTRSSSSANSRFRHPTHVRTGPQGLSEHLCAATEGSRWITAQSSVTEPAARTTRGWRYGSDADR</sequence>
<dbReference type="AlphaFoldDB" id="A0A163ZFI3"/>
<evidence type="ECO:0000256" key="1">
    <source>
        <dbReference type="SAM" id="MobiDB-lite"/>
    </source>
</evidence>
<gene>
    <name evidence="2" type="ORF">A4G28_22895</name>
</gene>
<name>A0A163ZFI3_9MYCO</name>
<keyword evidence="3" id="KW-1185">Reference proteome</keyword>
<feature type="region of interest" description="Disordered" evidence="1">
    <location>
        <begin position="1"/>
        <end position="35"/>
    </location>
</feature>
<feature type="region of interest" description="Disordered" evidence="1">
    <location>
        <begin position="49"/>
        <end position="72"/>
    </location>
</feature>
<reference evidence="3" key="1">
    <citation type="submission" date="2016-04" db="EMBL/GenBank/DDBJ databases">
        <authorList>
            <person name="Strapagiel D."/>
            <person name="Borowka P."/>
            <person name="Marciniak B."/>
            <person name="Bakula Z."/>
            <person name="Van Ingen J."/>
            <person name="Safianowska A."/>
            <person name="Dziadek J."/>
            <person name="Jagielski T."/>
        </authorList>
    </citation>
    <scope>NUCLEOTIDE SEQUENCE [LARGE SCALE GENOMIC DNA]</scope>
    <source>
        <strain evidence="3">1010001458</strain>
    </source>
</reference>
<protein>
    <submittedName>
        <fullName evidence="2">Uncharacterized protein</fullName>
    </submittedName>
</protein>
<evidence type="ECO:0000313" key="3">
    <source>
        <dbReference type="Proteomes" id="UP000077342"/>
    </source>
</evidence>
<accession>A0A163ZFI3</accession>
<feature type="compositionally biased region" description="Low complexity" evidence="1">
    <location>
        <begin position="7"/>
        <end position="18"/>
    </location>
</feature>
<comment type="caution">
    <text evidence="2">The sequence shown here is derived from an EMBL/GenBank/DDBJ whole genome shotgun (WGS) entry which is preliminary data.</text>
</comment>
<organism evidence="2 3">
    <name type="scientific">Mycobacterium ostraviense</name>
    <dbReference type="NCBI Taxonomy" id="2738409"/>
    <lineage>
        <taxon>Bacteria</taxon>
        <taxon>Bacillati</taxon>
        <taxon>Actinomycetota</taxon>
        <taxon>Actinomycetes</taxon>
        <taxon>Mycobacteriales</taxon>
        <taxon>Mycobacteriaceae</taxon>
        <taxon>Mycobacterium</taxon>
    </lineage>
</organism>
<evidence type="ECO:0000313" key="2">
    <source>
        <dbReference type="EMBL" id="KZS61476.1"/>
    </source>
</evidence>
<dbReference type="EMBL" id="LWCI01000115">
    <property type="protein sequence ID" value="KZS61476.1"/>
    <property type="molecule type" value="Genomic_DNA"/>
</dbReference>